<dbReference type="InterPro" id="IPR020045">
    <property type="entry name" value="DNA_polI_H3TH"/>
</dbReference>
<name>A0A7X2TFP3_9FIRM</name>
<evidence type="ECO:0000256" key="11">
    <source>
        <dbReference type="RuleBase" id="RU004460"/>
    </source>
</evidence>
<dbReference type="InterPro" id="IPR001098">
    <property type="entry name" value="DNA-dir_DNA_pol_A_palm_dom"/>
</dbReference>
<dbReference type="EMBL" id="VUMN01000017">
    <property type="protein sequence ID" value="MSS58847.1"/>
    <property type="molecule type" value="Genomic_DNA"/>
</dbReference>
<dbReference type="SUPFAM" id="SSF56672">
    <property type="entry name" value="DNA/RNA polymerases"/>
    <property type="match status" value="1"/>
</dbReference>
<dbReference type="GO" id="GO:0003677">
    <property type="term" value="F:DNA binding"/>
    <property type="evidence" value="ECO:0007669"/>
    <property type="project" value="UniProtKB-UniRule"/>
</dbReference>
<evidence type="ECO:0000256" key="2">
    <source>
        <dbReference type="ARBA" id="ARBA00022679"/>
    </source>
</evidence>
<evidence type="ECO:0000313" key="14">
    <source>
        <dbReference type="EMBL" id="MSS58847.1"/>
    </source>
</evidence>
<comment type="caution">
    <text evidence="14">The sequence shown here is derived from an EMBL/GenBank/DDBJ whole genome shotgun (WGS) entry which is preliminary data.</text>
</comment>
<dbReference type="PROSITE" id="PS00447">
    <property type="entry name" value="DNA_POLYMERASE_A"/>
    <property type="match status" value="1"/>
</dbReference>
<keyword evidence="11" id="KW-0378">Hydrolase</keyword>
<dbReference type="NCBIfam" id="NF004397">
    <property type="entry name" value="PRK05755.1"/>
    <property type="match status" value="1"/>
</dbReference>
<dbReference type="AlphaFoldDB" id="A0A7X2TFP3"/>
<dbReference type="Gene3D" id="3.40.50.1010">
    <property type="entry name" value="5'-nuclease"/>
    <property type="match status" value="1"/>
</dbReference>
<dbReference type="SMART" id="SM00475">
    <property type="entry name" value="53EXOc"/>
    <property type="match status" value="1"/>
</dbReference>
<dbReference type="InterPro" id="IPR043502">
    <property type="entry name" value="DNA/RNA_pol_sf"/>
</dbReference>
<accession>A0A7X2TFP3</accession>
<dbReference type="Pfam" id="PF01367">
    <property type="entry name" value="5_3_exonuc"/>
    <property type="match status" value="1"/>
</dbReference>
<dbReference type="CDD" id="cd06140">
    <property type="entry name" value="DNA_polA_I_Bacillus_like_exo"/>
    <property type="match status" value="1"/>
</dbReference>
<feature type="domain" description="5'-3' exonuclease" evidence="12">
    <location>
        <begin position="2"/>
        <end position="261"/>
    </location>
</feature>
<keyword evidence="15" id="KW-1185">Reference proteome</keyword>
<reference evidence="14 15" key="1">
    <citation type="submission" date="2019-08" db="EMBL/GenBank/DDBJ databases">
        <title>In-depth cultivation of the pig gut microbiome towards novel bacterial diversity and tailored functional studies.</title>
        <authorList>
            <person name="Wylensek D."/>
            <person name="Hitch T.C.A."/>
            <person name="Clavel T."/>
        </authorList>
    </citation>
    <scope>NUCLEOTIDE SEQUENCE [LARGE SCALE GENOMIC DNA]</scope>
    <source>
        <strain evidence="14 15">Oil+RF-744-GAM-WT-6</strain>
    </source>
</reference>
<dbReference type="SUPFAM" id="SSF47807">
    <property type="entry name" value="5' to 3' exonuclease, C-terminal subdomain"/>
    <property type="match status" value="1"/>
</dbReference>
<evidence type="ECO:0000256" key="10">
    <source>
        <dbReference type="NCBIfam" id="TIGR00593"/>
    </source>
</evidence>
<dbReference type="Pfam" id="PF00476">
    <property type="entry name" value="DNA_pol_A"/>
    <property type="match status" value="1"/>
</dbReference>
<evidence type="ECO:0000256" key="3">
    <source>
        <dbReference type="ARBA" id="ARBA00022695"/>
    </source>
</evidence>
<dbReference type="InterPro" id="IPR002298">
    <property type="entry name" value="DNA_polymerase_A"/>
</dbReference>
<dbReference type="RefSeq" id="WP_154504816.1">
    <property type="nucleotide sequence ID" value="NZ_VUMN01000017.1"/>
</dbReference>
<dbReference type="CDD" id="cd08637">
    <property type="entry name" value="DNA_pol_A_pol_I_C"/>
    <property type="match status" value="1"/>
</dbReference>
<keyword evidence="7 11" id="KW-0238">DNA-binding</keyword>
<dbReference type="PRINTS" id="PR00868">
    <property type="entry name" value="DNAPOLI"/>
</dbReference>
<keyword evidence="8 11" id="KW-0234">DNA repair</keyword>
<comment type="function">
    <text evidence="11">In addition to polymerase activity, this DNA polymerase exhibits 5'-3' exonuclease activity.</text>
</comment>
<evidence type="ECO:0000256" key="6">
    <source>
        <dbReference type="ARBA" id="ARBA00022932"/>
    </source>
</evidence>
<dbReference type="FunFam" id="1.10.150.20:FF:000002">
    <property type="entry name" value="DNA polymerase I"/>
    <property type="match status" value="1"/>
</dbReference>
<keyword evidence="6 11" id="KW-0239">DNA-directed DNA polymerase</keyword>
<dbReference type="SMART" id="SM00482">
    <property type="entry name" value="POLAc"/>
    <property type="match status" value="1"/>
</dbReference>
<dbReference type="PANTHER" id="PTHR10133">
    <property type="entry name" value="DNA POLYMERASE I"/>
    <property type="match status" value="1"/>
</dbReference>
<evidence type="ECO:0000256" key="9">
    <source>
        <dbReference type="ARBA" id="ARBA00049244"/>
    </source>
</evidence>
<dbReference type="CDD" id="cd09859">
    <property type="entry name" value="PIN_53EXO"/>
    <property type="match status" value="1"/>
</dbReference>
<dbReference type="InterPro" id="IPR036397">
    <property type="entry name" value="RNaseH_sf"/>
</dbReference>
<dbReference type="InterPro" id="IPR018320">
    <property type="entry name" value="DNA_polymerase_1"/>
</dbReference>
<comment type="catalytic activity">
    <reaction evidence="9 11">
        <text>DNA(n) + a 2'-deoxyribonucleoside 5'-triphosphate = DNA(n+1) + diphosphate</text>
        <dbReference type="Rhea" id="RHEA:22508"/>
        <dbReference type="Rhea" id="RHEA-COMP:17339"/>
        <dbReference type="Rhea" id="RHEA-COMP:17340"/>
        <dbReference type="ChEBI" id="CHEBI:33019"/>
        <dbReference type="ChEBI" id="CHEBI:61560"/>
        <dbReference type="ChEBI" id="CHEBI:173112"/>
        <dbReference type="EC" id="2.7.7.7"/>
    </reaction>
</comment>
<dbReference type="InterPro" id="IPR036279">
    <property type="entry name" value="5-3_exonuclease_C_sf"/>
</dbReference>
<dbReference type="GO" id="GO:0006302">
    <property type="term" value="P:double-strand break repair"/>
    <property type="evidence" value="ECO:0007669"/>
    <property type="project" value="TreeGrafter"/>
</dbReference>
<dbReference type="PANTHER" id="PTHR10133:SF27">
    <property type="entry name" value="DNA POLYMERASE NU"/>
    <property type="match status" value="1"/>
</dbReference>
<dbReference type="NCBIfam" id="TIGR00593">
    <property type="entry name" value="pola"/>
    <property type="match status" value="1"/>
</dbReference>
<comment type="similarity">
    <text evidence="1 11">Belongs to the DNA polymerase type-A family.</text>
</comment>
<keyword evidence="4 11" id="KW-0235">DNA replication</keyword>
<dbReference type="InterPro" id="IPR008918">
    <property type="entry name" value="HhH2"/>
</dbReference>
<evidence type="ECO:0000256" key="1">
    <source>
        <dbReference type="ARBA" id="ARBA00007705"/>
    </source>
</evidence>
<dbReference type="InterPro" id="IPR012337">
    <property type="entry name" value="RNaseH-like_sf"/>
</dbReference>
<evidence type="ECO:0000256" key="7">
    <source>
        <dbReference type="ARBA" id="ARBA00023125"/>
    </source>
</evidence>
<dbReference type="GO" id="GO:0006261">
    <property type="term" value="P:DNA-templated DNA replication"/>
    <property type="evidence" value="ECO:0007669"/>
    <property type="project" value="UniProtKB-UniRule"/>
</dbReference>
<dbReference type="SUPFAM" id="SSF88723">
    <property type="entry name" value="PIN domain-like"/>
    <property type="match status" value="1"/>
</dbReference>
<dbReference type="Gene3D" id="3.30.420.10">
    <property type="entry name" value="Ribonuclease H-like superfamily/Ribonuclease H"/>
    <property type="match status" value="1"/>
</dbReference>
<evidence type="ECO:0000259" key="13">
    <source>
        <dbReference type="SMART" id="SM00482"/>
    </source>
</evidence>
<feature type="domain" description="DNA-directed DNA polymerase family A palm" evidence="13">
    <location>
        <begin position="627"/>
        <end position="834"/>
    </location>
</feature>
<dbReference type="InterPro" id="IPR054690">
    <property type="entry name" value="DNA_polI_exonuclease"/>
</dbReference>
<keyword evidence="11" id="KW-0269">Exonuclease</keyword>
<keyword evidence="11" id="KW-0540">Nuclease</keyword>
<dbReference type="Gene3D" id="3.30.70.370">
    <property type="match status" value="1"/>
</dbReference>
<keyword evidence="2 11" id="KW-0808">Transferase</keyword>
<dbReference type="Proteomes" id="UP000461880">
    <property type="component" value="Unassembled WGS sequence"/>
</dbReference>
<organism evidence="14 15">
    <name type="scientific">Stecheria intestinalis</name>
    <dbReference type="NCBI Taxonomy" id="2606630"/>
    <lineage>
        <taxon>Bacteria</taxon>
        <taxon>Bacillati</taxon>
        <taxon>Bacillota</taxon>
        <taxon>Erysipelotrichia</taxon>
        <taxon>Erysipelotrichales</taxon>
        <taxon>Erysipelotrichaceae</taxon>
        <taxon>Stecheria</taxon>
    </lineage>
</organism>
<dbReference type="Pfam" id="PF22619">
    <property type="entry name" value="DNA_polI_exo1"/>
    <property type="match status" value="1"/>
</dbReference>
<dbReference type="InterPro" id="IPR029060">
    <property type="entry name" value="PIN-like_dom_sf"/>
</dbReference>
<sequence length="870" mass="97384">MKKLLLVDGNSMLFRAYYATAYGQKMTSSKGIPTNAVFGFASMLQKAIDLVQPDSMLVAFDAGKHTFRHDLYPDYKGGRKPAPDDLVPQFQMTRDYLDGFHIRWVEMPDIEADDLIGTMSRLSPDYETVILTSDHDLLQLVDDTTTVMLMKKGLTDMAPMTPAAMKEEMGITPAQIIDLKGLMGDHSDNIPGIPGIGEKTAVKLLQQYGTVEEVLAHDHEIKGKLGEKVQNNHASAQLSKTLATIRRDVPLDFTADDCRFEPDYASLIRFFESVDMNSLVRKYQAILEEQKSSDPSAAPKKTYEAVKEIPESFLKRQLAVYLDGDQEPFYASAISGLALSDGKMSYYISLEDAEQDQKLLAYLAGNQPSKIGFDVKRAMHQLKRTKLKIAFSEDAMIAASLADSSLTSPEKIYEACGIETTKKREDIYGTKARPKLADLSDAVQFACENAAGIYAIFEQMMPKIHESLMDSLYRDMEMPLTEVLYEMEETGITCSKETLGQLSAEMKEKMDRLQDSIYAEAGGPFNINSPKQLAEVLFDKLGLPGGKKRSTSADVLEKLNGFHPIIGELLEYRKLSKIYGTYAEGLQRFICSDGKIHTLYNQCATQTGRLSSSDPNLQNISVRDEQGKVIRKAFLPSEGCVLLSSDYHQIELRMLASMAGETSMIEAFRNGVDIHTKTAMDVFGIDRPEDVTPEQRRRAKTVNFGIVYGISDFGLAEQLGISRKEAADFIETYYQKFPKIRTYMNSIVEFCEEHGYVTTLCGRRREIPEIHDKNRMVREFGKRAAMNAPIQGSAADLIKIAMLKIDAEMKKQNVKSKMILQVHDELIFDVPKEEVELMTKLVTDGMCNAMKLDVPLTVECAAGSDWYEAK</sequence>
<evidence type="ECO:0000256" key="8">
    <source>
        <dbReference type="ARBA" id="ARBA00023204"/>
    </source>
</evidence>
<dbReference type="EC" id="2.7.7.7" evidence="10 11"/>
<dbReference type="InterPro" id="IPR019760">
    <property type="entry name" value="DNA-dir_DNA_pol_A_CS"/>
</dbReference>
<evidence type="ECO:0000259" key="12">
    <source>
        <dbReference type="SMART" id="SM00475"/>
    </source>
</evidence>
<keyword evidence="5 11" id="KW-0227">DNA damage</keyword>
<dbReference type="InterPro" id="IPR002421">
    <property type="entry name" value="5-3_exonuclease"/>
</dbReference>
<dbReference type="Pfam" id="PF02739">
    <property type="entry name" value="5_3_exonuc_N"/>
    <property type="match status" value="1"/>
</dbReference>
<dbReference type="SMART" id="SM00279">
    <property type="entry name" value="HhH2"/>
    <property type="match status" value="1"/>
</dbReference>
<protein>
    <recommendedName>
        <fullName evidence="10 11">DNA polymerase I</fullName>
        <ecNumber evidence="10 11">2.7.7.7</ecNumber>
    </recommendedName>
</protein>
<dbReference type="FunFam" id="1.10.150.20:FF:000003">
    <property type="entry name" value="DNA polymerase I"/>
    <property type="match status" value="1"/>
</dbReference>
<dbReference type="CDD" id="cd09898">
    <property type="entry name" value="H3TH_53EXO"/>
    <property type="match status" value="1"/>
</dbReference>
<evidence type="ECO:0000256" key="4">
    <source>
        <dbReference type="ARBA" id="ARBA00022705"/>
    </source>
</evidence>
<dbReference type="InterPro" id="IPR020046">
    <property type="entry name" value="5-3_exonucl_a-hlix_arch_N"/>
</dbReference>
<proteinExistence type="inferred from homology"/>
<evidence type="ECO:0000313" key="15">
    <source>
        <dbReference type="Proteomes" id="UP000461880"/>
    </source>
</evidence>
<evidence type="ECO:0000256" key="5">
    <source>
        <dbReference type="ARBA" id="ARBA00022763"/>
    </source>
</evidence>
<dbReference type="Gene3D" id="1.10.150.20">
    <property type="entry name" value="5' to 3' exonuclease, C-terminal subdomain"/>
    <property type="match status" value="2"/>
</dbReference>
<dbReference type="GO" id="GO:0003887">
    <property type="term" value="F:DNA-directed DNA polymerase activity"/>
    <property type="evidence" value="ECO:0007669"/>
    <property type="project" value="UniProtKB-UniRule"/>
</dbReference>
<dbReference type="Gene3D" id="1.20.1060.10">
    <property type="entry name" value="Taq DNA Polymerase, Chain T, domain 4"/>
    <property type="match status" value="1"/>
</dbReference>
<gene>
    <name evidence="11 14" type="primary">polA</name>
    <name evidence="14" type="ORF">FYJ51_07985</name>
</gene>
<keyword evidence="3 11" id="KW-0548">Nucleotidyltransferase</keyword>
<dbReference type="SUPFAM" id="SSF53098">
    <property type="entry name" value="Ribonuclease H-like"/>
    <property type="match status" value="1"/>
</dbReference>
<comment type="subunit">
    <text evidence="11">Single-chain monomer with multiple functions.</text>
</comment>
<dbReference type="GO" id="GO:0008409">
    <property type="term" value="F:5'-3' exonuclease activity"/>
    <property type="evidence" value="ECO:0007669"/>
    <property type="project" value="UniProtKB-UniRule"/>
</dbReference>